<dbReference type="STRING" id="81985.R0GL53"/>
<dbReference type="OrthoDB" id="647907at2759"/>
<evidence type="ECO:0000313" key="1">
    <source>
        <dbReference type="EMBL" id="EOA36702.1"/>
    </source>
</evidence>
<name>R0GL53_9BRAS</name>
<dbReference type="PANTHER" id="PTHR31050:SF3">
    <property type="entry name" value="OS08G0412800 PROTEIN"/>
    <property type="match status" value="1"/>
</dbReference>
<reference evidence="2" key="1">
    <citation type="journal article" date="2013" name="Nat. Genet.">
        <title>The Capsella rubella genome and the genomic consequences of rapid mating system evolution.</title>
        <authorList>
            <person name="Slotte T."/>
            <person name="Hazzouri K.M."/>
            <person name="Agren J.A."/>
            <person name="Koenig D."/>
            <person name="Maumus F."/>
            <person name="Guo Y.L."/>
            <person name="Steige K."/>
            <person name="Platts A.E."/>
            <person name="Escobar J.S."/>
            <person name="Newman L.K."/>
            <person name="Wang W."/>
            <person name="Mandakova T."/>
            <person name="Vello E."/>
            <person name="Smith L.M."/>
            <person name="Henz S.R."/>
            <person name="Steffen J."/>
            <person name="Takuno S."/>
            <person name="Brandvain Y."/>
            <person name="Coop G."/>
            <person name="Andolfatto P."/>
            <person name="Hu T.T."/>
            <person name="Blanchette M."/>
            <person name="Clark R.M."/>
            <person name="Quesneville H."/>
            <person name="Nordborg M."/>
            <person name="Gaut B.S."/>
            <person name="Lysak M.A."/>
            <person name="Jenkins J."/>
            <person name="Grimwood J."/>
            <person name="Chapman J."/>
            <person name="Prochnik S."/>
            <person name="Shu S."/>
            <person name="Rokhsar D."/>
            <person name="Schmutz J."/>
            <person name="Weigel D."/>
            <person name="Wright S.I."/>
        </authorList>
    </citation>
    <scope>NUCLEOTIDE SEQUENCE [LARGE SCALE GENOMIC DNA]</scope>
    <source>
        <strain evidence="2">cv. Monte Gargano</strain>
    </source>
</reference>
<sequence length="392" mass="44541">MYVTRRLSEYQRNPSELKLLPPEGPNSGIMVIQDEESQPTCCFGSCYEGRLKGLPFPQNVKLAATYSSGGGGGAGSGGGSQTHHTPVVFIPVLDQPLSSNLYYVIQRRGKHTGKASASAKEEERVSSCCFSSYVPEAKPQQADPYDIYQQFEIHSSRPSSLYYSATSVASDGVPPYYLKRKHWSVSYSTSQDFGLVDDAKGIITKLRLDSDLTSIGKSVVVGKWYVPFMFVMEGDVKDQMKKSTFYSVTLQQKWEEVFFCENIRDERFEVVVDVDVETEVVKVDGQETHLRENKGDGVVWFSVLRDEKQDKKIGLGSVVVERMKWEEEKFGWLNRGERSKIKRSERFEGGSSHWKSYRCYVLIESFELKRMDGSLVLTYEFKHVDKVNSKWD</sequence>
<dbReference type="eggNOG" id="ENOG502QPJ9">
    <property type="taxonomic scope" value="Eukaryota"/>
</dbReference>
<evidence type="ECO:0000313" key="2">
    <source>
        <dbReference type="Proteomes" id="UP000029121"/>
    </source>
</evidence>
<organism evidence="1 2">
    <name type="scientific">Capsella rubella</name>
    <dbReference type="NCBI Taxonomy" id="81985"/>
    <lineage>
        <taxon>Eukaryota</taxon>
        <taxon>Viridiplantae</taxon>
        <taxon>Streptophyta</taxon>
        <taxon>Embryophyta</taxon>
        <taxon>Tracheophyta</taxon>
        <taxon>Spermatophyta</taxon>
        <taxon>Magnoliopsida</taxon>
        <taxon>eudicotyledons</taxon>
        <taxon>Gunneridae</taxon>
        <taxon>Pentapetalae</taxon>
        <taxon>rosids</taxon>
        <taxon>malvids</taxon>
        <taxon>Brassicales</taxon>
        <taxon>Brassicaceae</taxon>
        <taxon>Camelineae</taxon>
        <taxon>Capsella</taxon>
    </lineage>
</organism>
<keyword evidence="2" id="KW-1185">Reference proteome</keyword>
<dbReference type="InterPro" id="IPR010683">
    <property type="entry name" value="DUF1262"/>
</dbReference>
<gene>
    <name evidence="1" type="ORF">CARUB_v10012231mg</name>
</gene>
<dbReference type="KEGG" id="crb:17899061"/>
<evidence type="ECO:0008006" key="3">
    <source>
        <dbReference type="Google" id="ProtNLM"/>
    </source>
</evidence>
<protein>
    <recommendedName>
        <fullName evidence="3">Insecticidal crystal toxin domain-containing protein</fullName>
    </recommendedName>
</protein>
<proteinExistence type="predicted"/>
<dbReference type="Pfam" id="PF06880">
    <property type="entry name" value="DUF1262"/>
    <property type="match status" value="1"/>
</dbReference>
<dbReference type="AlphaFoldDB" id="R0GL53"/>
<dbReference type="Proteomes" id="UP000029121">
    <property type="component" value="Unassembled WGS sequence"/>
</dbReference>
<dbReference type="EMBL" id="KB870805">
    <property type="protein sequence ID" value="EOA36702.1"/>
    <property type="molecule type" value="Genomic_DNA"/>
</dbReference>
<accession>R0GL53</accession>
<dbReference type="PANTHER" id="PTHR31050">
    <property type="entry name" value="OS08G0413200 PROTEIN"/>
    <property type="match status" value="1"/>
</dbReference>